<protein>
    <recommendedName>
        <fullName evidence="3">DUF2913 family protein</fullName>
    </recommendedName>
</protein>
<sequence length="223" mass="25435">MSSANDHPTSQSDFFSHSREQHSLHPDFNEICNALYERELANMAHRGPAQIGLLKRRLAGLPHHVRRIAYYLSNNPTPLGIDSHNGSWQAKQAGTCPGKTVNKEKNIAWFSKYAKHGLVVSVLVKSLNEEHIELDSVDKVQKENHTLHLNKHGWFTLEGDSLEHENSEYELSQMLKPTKTVMQAACCGHSWNHRGKISPRALSLREMLLSMEIDWVNFRLPQK</sequence>
<accession>A0ABX1QYN5</accession>
<dbReference type="EMBL" id="JAATNW010000002">
    <property type="protein sequence ID" value="NMH59324.1"/>
    <property type="molecule type" value="Genomic_DNA"/>
</dbReference>
<reference evidence="1 2" key="1">
    <citation type="submission" date="2020-03" db="EMBL/GenBank/DDBJ databases">
        <title>Alteromonas ponticola sp. nov., isolated from seawater.</title>
        <authorList>
            <person name="Yoon J.-H."/>
            <person name="Kim Y.-O."/>
        </authorList>
    </citation>
    <scope>NUCLEOTIDE SEQUENCE [LARGE SCALE GENOMIC DNA]</scope>
    <source>
        <strain evidence="1 2">MYP5</strain>
    </source>
</reference>
<evidence type="ECO:0000313" key="1">
    <source>
        <dbReference type="EMBL" id="NMH59324.1"/>
    </source>
</evidence>
<dbReference type="RefSeq" id="WP_169209878.1">
    <property type="nucleotide sequence ID" value="NZ_JAATNW010000002.1"/>
</dbReference>
<keyword evidence="2" id="KW-1185">Reference proteome</keyword>
<gene>
    <name evidence="1" type="ORF">HCJ96_04725</name>
</gene>
<comment type="caution">
    <text evidence="1">The sequence shown here is derived from an EMBL/GenBank/DDBJ whole genome shotgun (WGS) entry which is preliminary data.</text>
</comment>
<evidence type="ECO:0008006" key="3">
    <source>
        <dbReference type="Google" id="ProtNLM"/>
    </source>
</evidence>
<dbReference type="Proteomes" id="UP000709336">
    <property type="component" value="Unassembled WGS sequence"/>
</dbReference>
<proteinExistence type="predicted"/>
<evidence type="ECO:0000313" key="2">
    <source>
        <dbReference type="Proteomes" id="UP000709336"/>
    </source>
</evidence>
<organism evidence="1 2">
    <name type="scientific">Alteromonas ponticola</name>
    <dbReference type="NCBI Taxonomy" id="2720613"/>
    <lineage>
        <taxon>Bacteria</taxon>
        <taxon>Pseudomonadati</taxon>
        <taxon>Pseudomonadota</taxon>
        <taxon>Gammaproteobacteria</taxon>
        <taxon>Alteromonadales</taxon>
        <taxon>Alteromonadaceae</taxon>
        <taxon>Alteromonas/Salinimonas group</taxon>
        <taxon>Alteromonas</taxon>
    </lineage>
</organism>
<name>A0ABX1QYN5_9ALTE</name>